<sequence>MHQRQAERIKRDKAQAKSQRGDDARPEIEPESLVAVGRFHGSRLASGPSPSPYQSKGDSSHSRPQKLARRSSGATVGAAIVEAESSLEIDNVLDNKEELYFVRNLMLLILTSRTRIRTDIMLRAARTDKTLIKLGVPGWKERYYEEKFSAKSPEELEEIRRDVVHKYTEGLCWVMHYYYEGVCSWQWFYPYHYAPFASDLKDLGELNISFELGSPFKPFNQLMGVFPAASSHALPDHYRKLMMDPNSPIIDFYPTDFEVDMNGKRFAWQGIAKLPFIDEARLLAEVSKVEHTLTDEEARRNSTMYDMLFVALSHTLSPYIFSLNDRCKQLSAKERVEVKEQIDPLASGGMNGYISLCAGDPCPPIFSSPVHGMDDIMDNQVICVLYTLPEYHNHISRPPAGVKLPKKTVTVNDIQPEPTLWHEDTGRKPWENGRNGQNDRHQNHNPRGAISGRHLGDAAHRLVTNSLQVKPDRHNGHHQSYDPVPHGPPPPYPPYQSNRPYYSHDPSRMVQPGSGYPPHNYDPGYGQPYASHNSYSRSSPQTHGYHQNQHGYAYAPPRGSHQHQHLPVSSHYHPQQGGGDGYAYDGAASYHHQRQQTAGWAPHGNQGGRRGQARPQHGGGNQFSALSRDGSGRRSHQPHRR</sequence>
<proteinExistence type="predicted"/>
<protein>
    <submittedName>
        <fullName evidence="1">Uncharacterized protein</fullName>
    </submittedName>
</protein>
<reference evidence="2" key="1">
    <citation type="journal article" date="2022" name="Mol. Ecol. Resour.">
        <title>The genomes of chicory, endive, great burdock and yacon provide insights into Asteraceae palaeo-polyploidization history and plant inulin production.</title>
        <authorList>
            <person name="Fan W."/>
            <person name="Wang S."/>
            <person name="Wang H."/>
            <person name="Wang A."/>
            <person name="Jiang F."/>
            <person name="Liu H."/>
            <person name="Zhao H."/>
            <person name="Xu D."/>
            <person name="Zhang Y."/>
        </authorList>
    </citation>
    <scope>NUCLEOTIDE SEQUENCE [LARGE SCALE GENOMIC DNA]</scope>
    <source>
        <strain evidence="2">cv. Yunnan</strain>
    </source>
</reference>
<dbReference type="EMBL" id="CM042023">
    <property type="protein sequence ID" value="KAI3813891.1"/>
    <property type="molecule type" value="Genomic_DNA"/>
</dbReference>
<accession>A0ACB9J1A6</accession>
<keyword evidence="2" id="KW-1185">Reference proteome</keyword>
<gene>
    <name evidence="1" type="ORF">L1987_18626</name>
</gene>
<reference evidence="1 2" key="2">
    <citation type="journal article" date="2022" name="Mol. Ecol. Resour.">
        <title>The genomes of chicory, endive, great burdock and yacon provide insights into Asteraceae paleo-polyploidization history and plant inulin production.</title>
        <authorList>
            <person name="Fan W."/>
            <person name="Wang S."/>
            <person name="Wang H."/>
            <person name="Wang A."/>
            <person name="Jiang F."/>
            <person name="Liu H."/>
            <person name="Zhao H."/>
            <person name="Xu D."/>
            <person name="Zhang Y."/>
        </authorList>
    </citation>
    <scope>NUCLEOTIDE SEQUENCE [LARGE SCALE GENOMIC DNA]</scope>
    <source>
        <strain evidence="2">cv. Yunnan</strain>
        <tissue evidence="1">Leaves</tissue>
    </source>
</reference>
<evidence type="ECO:0000313" key="1">
    <source>
        <dbReference type="EMBL" id="KAI3813891.1"/>
    </source>
</evidence>
<name>A0ACB9J1A6_9ASTR</name>
<dbReference type="Proteomes" id="UP001056120">
    <property type="component" value="Linkage Group LG06"/>
</dbReference>
<organism evidence="1 2">
    <name type="scientific">Smallanthus sonchifolius</name>
    <dbReference type="NCBI Taxonomy" id="185202"/>
    <lineage>
        <taxon>Eukaryota</taxon>
        <taxon>Viridiplantae</taxon>
        <taxon>Streptophyta</taxon>
        <taxon>Embryophyta</taxon>
        <taxon>Tracheophyta</taxon>
        <taxon>Spermatophyta</taxon>
        <taxon>Magnoliopsida</taxon>
        <taxon>eudicotyledons</taxon>
        <taxon>Gunneridae</taxon>
        <taxon>Pentapetalae</taxon>
        <taxon>asterids</taxon>
        <taxon>campanulids</taxon>
        <taxon>Asterales</taxon>
        <taxon>Asteraceae</taxon>
        <taxon>Asteroideae</taxon>
        <taxon>Heliantheae alliance</taxon>
        <taxon>Millerieae</taxon>
        <taxon>Smallanthus</taxon>
    </lineage>
</organism>
<comment type="caution">
    <text evidence="1">The sequence shown here is derived from an EMBL/GenBank/DDBJ whole genome shotgun (WGS) entry which is preliminary data.</text>
</comment>
<evidence type="ECO:0000313" key="2">
    <source>
        <dbReference type="Proteomes" id="UP001056120"/>
    </source>
</evidence>